<reference evidence="1" key="1">
    <citation type="submission" date="2021-08" db="EMBL/GenBank/DDBJ databases">
        <title>WGS assembly of Ceratopteris richardii.</title>
        <authorList>
            <person name="Marchant D.B."/>
            <person name="Chen G."/>
            <person name="Jenkins J."/>
            <person name="Shu S."/>
            <person name="Leebens-Mack J."/>
            <person name="Grimwood J."/>
            <person name="Schmutz J."/>
            <person name="Soltis P."/>
            <person name="Soltis D."/>
            <person name="Chen Z.-H."/>
        </authorList>
    </citation>
    <scope>NUCLEOTIDE SEQUENCE</scope>
    <source>
        <strain evidence="1">Whitten #5841</strain>
        <tissue evidence="1">Leaf</tissue>
    </source>
</reference>
<evidence type="ECO:0000313" key="1">
    <source>
        <dbReference type="EMBL" id="KAH7290355.1"/>
    </source>
</evidence>
<evidence type="ECO:0000313" key="2">
    <source>
        <dbReference type="Proteomes" id="UP000825935"/>
    </source>
</evidence>
<dbReference type="OrthoDB" id="10500876at2759"/>
<accession>A0A8T2R428</accession>
<name>A0A8T2R428_CERRI</name>
<organism evidence="1 2">
    <name type="scientific">Ceratopteris richardii</name>
    <name type="common">Triangle waterfern</name>
    <dbReference type="NCBI Taxonomy" id="49495"/>
    <lineage>
        <taxon>Eukaryota</taxon>
        <taxon>Viridiplantae</taxon>
        <taxon>Streptophyta</taxon>
        <taxon>Embryophyta</taxon>
        <taxon>Tracheophyta</taxon>
        <taxon>Polypodiopsida</taxon>
        <taxon>Polypodiidae</taxon>
        <taxon>Polypodiales</taxon>
        <taxon>Pteridineae</taxon>
        <taxon>Pteridaceae</taxon>
        <taxon>Parkerioideae</taxon>
        <taxon>Ceratopteris</taxon>
    </lineage>
</organism>
<keyword evidence="2" id="KW-1185">Reference proteome</keyword>
<dbReference type="AlphaFoldDB" id="A0A8T2R428"/>
<dbReference type="Proteomes" id="UP000825935">
    <property type="component" value="Chromosome 30"/>
</dbReference>
<proteinExistence type="predicted"/>
<dbReference type="EMBL" id="CM035435">
    <property type="protein sequence ID" value="KAH7290355.1"/>
    <property type="molecule type" value="Genomic_DNA"/>
</dbReference>
<protein>
    <submittedName>
        <fullName evidence="1">Uncharacterized protein</fullName>
    </submittedName>
</protein>
<sequence>MYYSLAGNAGEVTWAKVAWETIIMPKSSGGLGIIHPVEQSKALLAKLVVRSLLPGEEGWKKLLRNRMTLCAPIVGRPWQGNIRWIFNKELNLVCARGWENNFINGVWRAWKMIRKGLRKAQPKHEEELQREPIVWNELFTTQSGKMLGA</sequence>
<gene>
    <name evidence="1" type="ORF">KP509_30G044200</name>
</gene>
<comment type="caution">
    <text evidence="1">The sequence shown here is derived from an EMBL/GenBank/DDBJ whole genome shotgun (WGS) entry which is preliminary data.</text>
</comment>